<dbReference type="Proteomes" id="UP001056120">
    <property type="component" value="Linkage Group LG08"/>
</dbReference>
<sequence>MDQNKVFTKFLYEIKRVIVVILVLIAANSCAASETNNEPPSVVSPPPKTERKINATMVVILACLLTSFLLICILFTNFRHYAERQLALAATNGYGGGERTSMSLAATCGLDPAVIAAFTSFTYSTVKDIKIGQHVLECAVCLNEFHDHENLRLLPGCNHVFHRDCIDEWLTVHVTCQVCRASLVPKPSQLSHETELPCGLNAQIKDHVSVELVNLKHDLASSRILSRSCSMGHSMVKRSVESVDRYTLRLPDEVQNALRNTVNRTNMSLLPEGNLKKSVKSVSASFVRWSNYFNYKKFDEERPSGRWNFGITHSFNSCSGSGSSSSGFGSDLEDSARTSQRFLTSVRSPVNGLFQMSNKDTNIMIRLNDS</sequence>
<reference evidence="2" key="1">
    <citation type="journal article" date="2022" name="Mol. Ecol. Resour.">
        <title>The genomes of chicory, endive, great burdock and yacon provide insights into Asteraceae palaeo-polyploidization history and plant inulin production.</title>
        <authorList>
            <person name="Fan W."/>
            <person name="Wang S."/>
            <person name="Wang H."/>
            <person name="Wang A."/>
            <person name="Jiang F."/>
            <person name="Liu H."/>
            <person name="Zhao H."/>
            <person name="Xu D."/>
            <person name="Zhang Y."/>
        </authorList>
    </citation>
    <scope>NUCLEOTIDE SEQUENCE [LARGE SCALE GENOMIC DNA]</scope>
    <source>
        <strain evidence="2">cv. Yunnan</strain>
    </source>
</reference>
<evidence type="ECO:0000313" key="2">
    <source>
        <dbReference type="Proteomes" id="UP001056120"/>
    </source>
</evidence>
<gene>
    <name evidence="1" type="ORF">L1987_22629</name>
</gene>
<keyword evidence="2" id="KW-1185">Reference proteome</keyword>
<comment type="caution">
    <text evidence="1">The sequence shown here is derived from an EMBL/GenBank/DDBJ whole genome shotgun (WGS) entry which is preliminary data.</text>
</comment>
<name>A0ACB9IFC4_9ASTR</name>
<organism evidence="1 2">
    <name type="scientific">Smallanthus sonchifolius</name>
    <dbReference type="NCBI Taxonomy" id="185202"/>
    <lineage>
        <taxon>Eukaryota</taxon>
        <taxon>Viridiplantae</taxon>
        <taxon>Streptophyta</taxon>
        <taxon>Embryophyta</taxon>
        <taxon>Tracheophyta</taxon>
        <taxon>Spermatophyta</taxon>
        <taxon>Magnoliopsida</taxon>
        <taxon>eudicotyledons</taxon>
        <taxon>Gunneridae</taxon>
        <taxon>Pentapetalae</taxon>
        <taxon>asterids</taxon>
        <taxon>campanulids</taxon>
        <taxon>Asterales</taxon>
        <taxon>Asteraceae</taxon>
        <taxon>Asteroideae</taxon>
        <taxon>Heliantheae alliance</taxon>
        <taxon>Millerieae</taxon>
        <taxon>Smallanthus</taxon>
    </lineage>
</organism>
<dbReference type="EMBL" id="CM042025">
    <property type="protein sequence ID" value="KAI3806715.1"/>
    <property type="molecule type" value="Genomic_DNA"/>
</dbReference>
<reference evidence="1 2" key="2">
    <citation type="journal article" date="2022" name="Mol. Ecol. Resour.">
        <title>The genomes of chicory, endive, great burdock and yacon provide insights into Asteraceae paleo-polyploidization history and plant inulin production.</title>
        <authorList>
            <person name="Fan W."/>
            <person name="Wang S."/>
            <person name="Wang H."/>
            <person name="Wang A."/>
            <person name="Jiang F."/>
            <person name="Liu H."/>
            <person name="Zhao H."/>
            <person name="Xu D."/>
            <person name="Zhang Y."/>
        </authorList>
    </citation>
    <scope>NUCLEOTIDE SEQUENCE [LARGE SCALE GENOMIC DNA]</scope>
    <source>
        <strain evidence="2">cv. Yunnan</strain>
        <tissue evidence="1">Leaves</tissue>
    </source>
</reference>
<accession>A0ACB9IFC4</accession>
<evidence type="ECO:0000313" key="1">
    <source>
        <dbReference type="EMBL" id="KAI3806715.1"/>
    </source>
</evidence>
<proteinExistence type="predicted"/>
<protein>
    <submittedName>
        <fullName evidence="1">Uncharacterized protein</fullName>
    </submittedName>
</protein>